<feature type="transmembrane region" description="Helical" evidence="7">
    <location>
        <begin position="79"/>
        <end position="101"/>
    </location>
</feature>
<dbReference type="Pfam" id="PF07690">
    <property type="entry name" value="MFS_1"/>
    <property type="match status" value="1"/>
</dbReference>
<evidence type="ECO:0000256" key="1">
    <source>
        <dbReference type="ARBA" id="ARBA00004651"/>
    </source>
</evidence>
<keyword evidence="2" id="KW-0813">Transport</keyword>
<feature type="domain" description="Major facilitator superfamily (MFS) profile" evidence="8">
    <location>
        <begin position="13"/>
        <end position="414"/>
    </location>
</feature>
<name>A0ABU5KI63_9BACL</name>
<evidence type="ECO:0000256" key="3">
    <source>
        <dbReference type="ARBA" id="ARBA00022475"/>
    </source>
</evidence>
<dbReference type="InterPro" id="IPR036259">
    <property type="entry name" value="MFS_trans_sf"/>
</dbReference>
<feature type="transmembrane region" description="Helical" evidence="7">
    <location>
        <begin position="174"/>
        <end position="193"/>
    </location>
</feature>
<accession>A0ABU5KI63</accession>
<evidence type="ECO:0000256" key="7">
    <source>
        <dbReference type="SAM" id="Phobius"/>
    </source>
</evidence>
<feature type="transmembrane region" description="Helical" evidence="7">
    <location>
        <begin position="323"/>
        <end position="342"/>
    </location>
</feature>
<comment type="caution">
    <text evidence="9">The sequence shown here is derived from an EMBL/GenBank/DDBJ whole genome shotgun (WGS) entry which is preliminary data.</text>
</comment>
<protein>
    <submittedName>
        <fullName evidence="9">MFS transporter</fullName>
    </submittedName>
</protein>
<dbReference type="RefSeq" id="WP_322419947.1">
    <property type="nucleotide sequence ID" value="NZ_JAXQNN010000001.1"/>
</dbReference>
<comment type="subcellular location">
    <subcellularLocation>
        <location evidence="1">Cell membrane</location>
        <topology evidence="1">Multi-pass membrane protein</topology>
    </subcellularLocation>
</comment>
<keyword evidence="5 7" id="KW-1133">Transmembrane helix</keyword>
<feature type="transmembrane region" description="Helical" evidence="7">
    <location>
        <begin position="152"/>
        <end position="168"/>
    </location>
</feature>
<feature type="transmembrane region" description="Helical" evidence="7">
    <location>
        <begin position="229"/>
        <end position="256"/>
    </location>
</feature>
<dbReference type="Proteomes" id="UP001292084">
    <property type="component" value="Unassembled WGS sequence"/>
</dbReference>
<feature type="transmembrane region" description="Helical" evidence="7">
    <location>
        <begin position="107"/>
        <end position="131"/>
    </location>
</feature>
<feature type="transmembrane region" description="Helical" evidence="7">
    <location>
        <begin position="46"/>
        <end position="67"/>
    </location>
</feature>
<gene>
    <name evidence="9" type="ORF">UFB30_01735</name>
</gene>
<dbReference type="SUPFAM" id="SSF103473">
    <property type="entry name" value="MFS general substrate transporter"/>
    <property type="match status" value="1"/>
</dbReference>
<dbReference type="PROSITE" id="PS50850">
    <property type="entry name" value="MFS"/>
    <property type="match status" value="1"/>
</dbReference>
<keyword evidence="10" id="KW-1185">Reference proteome</keyword>
<evidence type="ECO:0000256" key="6">
    <source>
        <dbReference type="ARBA" id="ARBA00023136"/>
    </source>
</evidence>
<evidence type="ECO:0000256" key="4">
    <source>
        <dbReference type="ARBA" id="ARBA00022692"/>
    </source>
</evidence>
<proteinExistence type="predicted"/>
<reference evidence="9 10" key="1">
    <citation type="submission" date="2023-12" db="EMBL/GenBank/DDBJ databases">
        <title>Jeotgalibacillus haloalkaliphilus sp. nov., a novel salt-tolerant bacteria, isolated from the estuary of the Fenhe River into the Yellow River.</title>
        <authorList>
            <person name="Li Y."/>
        </authorList>
    </citation>
    <scope>NUCLEOTIDE SEQUENCE [LARGE SCALE GENOMIC DNA]</scope>
    <source>
        <strain evidence="9 10">HH7-29</strain>
    </source>
</reference>
<evidence type="ECO:0000256" key="5">
    <source>
        <dbReference type="ARBA" id="ARBA00022989"/>
    </source>
</evidence>
<dbReference type="EMBL" id="JAXQNN010000001">
    <property type="protein sequence ID" value="MDZ5710918.1"/>
    <property type="molecule type" value="Genomic_DNA"/>
</dbReference>
<keyword evidence="4 7" id="KW-0812">Transmembrane</keyword>
<dbReference type="PANTHER" id="PTHR43266:SF9">
    <property type="entry name" value="PERMEASE, MAJOR FACILITATOR SUPERFAMILY-RELATED"/>
    <property type="match status" value="1"/>
</dbReference>
<feature type="transmembrane region" description="Helical" evidence="7">
    <location>
        <begin position="268"/>
        <end position="286"/>
    </location>
</feature>
<keyword evidence="3" id="KW-1003">Cell membrane</keyword>
<evidence type="ECO:0000259" key="8">
    <source>
        <dbReference type="PROSITE" id="PS50850"/>
    </source>
</evidence>
<evidence type="ECO:0000313" key="9">
    <source>
        <dbReference type="EMBL" id="MDZ5710918.1"/>
    </source>
</evidence>
<sequence>MTDQQRLQKATRNLFFFTGGEFIGTIGAHIYMFGISFFVLTLTGSASSFALTFLCSMVPRIILAPIAGHIVDRLPRKQVVVTSHALMTATMLLVFIYTLSFGLSLPVIYITAVLIAIFATFAGIGLTASVASFVDGARIQRAISLTQSSNSLASILGPVLGGVMYGFLSIEMFFLIHAIAYATALICEININFSLYKKESTSQDEEGQKDEPLLASLKAGAVYVKGHRVLLPIMLVALWVNFFFMAAVVGLPYVIIEVLGATSNQLGLVESMIGLGTLALSVYLSTRKEFQKPIRTMRFGMISIGFLFALLALPLLIPMGSPAFIAYYMAVNFLFGAAMIIINTPIQVLMQKTTPEHYRGRVFGLLEMVASGISPIGLILFGFLYDIASPALIILITAGLLIAVTVMGLRPSKVDDEAAEEVAEEKAVKIAEA</sequence>
<evidence type="ECO:0000256" key="2">
    <source>
        <dbReference type="ARBA" id="ARBA00022448"/>
    </source>
</evidence>
<keyword evidence="6 7" id="KW-0472">Membrane</keyword>
<organism evidence="9 10">
    <name type="scientific">Jeotgalibacillus haloalkalitolerans</name>
    <dbReference type="NCBI Taxonomy" id="3104292"/>
    <lineage>
        <taxon>Bacteria</taxon>
        <taxon>Bacillati</taxon>
        <taxon>Bacillota</taxon>
        <taxon>Bacilli</taxon>
        <taxon>Bacillales</taxon>
        <taxon>Caryophanaceae</taxon>
        <taxon>Jeotgalibacillus</taxon>
    </lineage>
</organism>
<dbReference type="PANTHER" id="PTHR43266">
    <property type="entry name" value="MACROLIDE-EFFLUX PROTEIN"/>
    <property type="match status" value="1"/>
</dbReference>
<dbReference type="Gene3D" id="1.20.1250.20">
    <property type="entry name" value="MFS general substrate transporter like domains"/>
    <property type="match status" value="1"/>
</dbReference>
<dbReference type="InterPro" id="IPR020846">
    <property type="entry name" value="MFS_dom"/>
</dbReference>
<evidence type="ECO:0000313" key="10">
    <source>
        <dbReference type="Proteomes" id="UP001292084"/>
    </source>
</evidence>
<dbReference type="CDD" id="cd06173">
    <property type="entry name" value="MFS_MefA_like"/>
    <property type="match status" value="1"/>
</dbReference>
<feature type="transmembrane region" description="Helical" evidence="7">
    <location>
        <begin position="362"/>
        <end position="385"/>
    </location>
</feature>
<feature type="transmembrane region" description="Helical" evidence="7">
    <location>
        <begin position="391"/>
        <end position="409"/>
    </location>
</feature>
<dbReference type="InterPro" id="IPR011701">
    <property type="entry name" value="MFS"/>
</dbReference>
<feature type="transmembrane region" description="Helical" evidence="7">
    <location>
        <begin position="14"/>
        <end position="40"/>
    </location>
</feature>
<feature type="transmembrane region" description="Helical" evidence="7">
    <location>
        <begin position="298"/>
        <end position="317"/>
    </location>
</feature>